<comment type="caution">
    <text evidence="1">The sequence shown here is derived from an EMBL/GenBank/DDBJ whole genome shotgun (WGS) entry which is preliminary data.</text>
</comment>
<dbReference type="RefSeq" id="WP_277524305.1">
    <property type="nucleotide sequence ID" value="NZ_JAMQOT010000010.1"/>
</dbReference>
<organism evidence="1 2">
    <name type="scientific">Natrinema salsiterrestre</name>
    <dbReference type="NCBI Taxonomy" id="2950540"/>
    <lineage>
        <taxon>Archaea</taxon>
        <taxon>Methanobacteriati</taxon>
        <taxon>Methanobacteriota</taxon>
        <taxon>Stenosarchaea group</taxon>
        <taxon>Halobacteria</taxon>
        <taxon>Halobacteriales</taxon>
        <taxon>Natrialbaceae</taxon>
        <taxon>Natrinema</taxon>
    </lineage>
</organism>
<gene>
    <name evidence="1" type="ORF">NDI89_20085</name>
</gene>
<evidence type="ECO:0000313" key="2">
    <source>
        <dbReference type="Proteomes" id="UP001154061"/>
    </source>
</evidence>
<keyword evidence="2" id="KW-1185">Reference proteome</keyword>
<accession>A0A9Q4L0R9</accession>
<dbReference type="Proteomes" id="UP001154061">
    <property type="component" value="Unassembled WGS sequence"/>
</dbReference>
<dbReference type="AlphaFoldDB" id="A0A9Q4L0R9"/>
<dbReference type="EMBL" id="JAMQOT010000010">
    <property type="protein sequence ID" value="MDF9747880.1"/>
    <property type="molecule type" value="Genomic_DNA"/>
</dbReference>
<sequence length="252" mass="27674">MDSPPSGWNMHRFGEKSVRFSNNAKRIEVGIKPISRAGKTSQSDTNSARFVIHVHQDRSGEGTFGNRNMQTSVKDWNKAVTTIYAFMEEFNAEQAALPPDEVESVHRSLDDVKTAEAVLSATTAAEALTDAAGYTDELLLNVLATETNNQCRLVAHRQGSDVNTIHQNLGSGHGTISIATIHAAFPVDALGVKTILDAEMPIAITTHVGKHTIYRFIFGDNTETDIVLPRGIQLVTPEFERTVMNVLDEKWT</sequence>
<name>A0A9Q4L0R9_9EURY</name>
<proteinExistence type="predicted"/>
<evidence type="ECO:0000313" key="1">
    <source>
        <dbReference type="EMBL" id="MDF9747880.1"/>
    </source>
</evidence>
<protein>
    <submittedName>
        <fullName evidence="1">Uncharacterized protein</fullName>
    </submittedName>
</protein>
<reference evidence="1" key="1">
    <citation type="submission" date="2022-06" db="EMBL/GenBank/DDBJ databases">
        <title>Natrinema sp. a new haloarchaeum isolate from saline soil.</title>
        <authorList>
            <person name="Strakova D."/>
            <person name="Galisteo C."/>
            <person name="Sanchez-Porro C."/>
            <person name="Ventosa A."/>
        </authorList>
    </citation>
    <scope>NUCLEOTIDE SEQUENCE</scope>
    <source>
        <strain evidence="1">S1CR25-10</strain>
    </source>
</reference>